<proteinExistence type="predicted"/>
<dbReference type="PATRIC" id="fig|1354251.4.peg.1468"/>
<gene>
    <name evidence="1" type="ORF">M975_1427</name>
</gene>
<accession>A0A1B7IRX2</accession>
<protein>
    <submittedName>
        <fullName evidence="1">Uncharacterized protein</fullName>
    </submittedName>
</protein>
<comment type="caution">
    <text evidence="1">The sequence shown here is derived from an EMBL/GenBank/DDBJ whole genome shotgun (WGS) entry which is preliminary data.</text>
</comment>
<dbReference type="Proteomes" id="UP000078410">
    <property type="component" value="Unassembled WGS sequence"/>
</dbReference>
<evidence type="ECO:0000313" key="1">
    <source>
        <dbReference type="EMBL" id="OAT32556.1"/>
    </source>
</evidence>
<sequence>MLKTLVKSEFKGMDEKNILQQLERNELNKSTLIKGGVLYLGNTEFIFYDGILIDIK</sequence>
<organism evidence="1 2">
    <name type="scientific">Buttiauxella brennerae ATCC 51605</name>
    <dbReference type="NCBI Taxonomy" id="1354251"/>
    <lineage>
        <taxon>Bacteria</taxon>
        <taxon>Pseudomonadati</taxon>
        <taxon>Pseudomonadota</taxon>
        <taxon>Gammaproteobacteria</taxon>
        <taxon>Enterobacterales</taxon>
        <taxon>Enterobacteriaceae</taxon>
        <taxon>Buttiauxella</taxon>
    </lineage>
</organism>
<dbReference type="AlphaFoldDB" id="A0A1B7IRX2"/>
<keyword evidence="2" id="KW-1185">Reference proteome</keyword>
<name>A0A1B7IRX2_9ENTR</name>
<reference evidence="1 2" key="1">
    <citation type="submission" date="2016-04" db="EMBL/GenBank/DDBJ databases">
        <title>ATOL: Assembling a taxonomically balanced genome-scale reconstruction of the evolutionary history of the Enterobacteriaceae.</title>
        <authorList>
            <person name="Plunkett G.III."/>
            <person name="Neeno-Eckwall E.C."/>
            <person name="Glasner J.D."/>
            <person name="Perna N.T."/>
        </authorList>
    </citation>
    <scope>NUCLEOTIDE SEQUENCE [LARGE SCALE GENOMIC DNA]</scope>
    <source>
        <strain evidence="1 2">ATCC 51605</strain>
    </source>
</reference>
<evidence type="ECO:0000313" key="2">
    <source>
        <dbReference type="Proteomes" id="UP000078410"/>
    </source>
</evidence>
<dbReference type="EMBL" id="LXER01000012">
    <property type="protein sequence ID" value="OAT32556.1"/>
    <property type="molecule type" value="Genomic_DNA"/>
</dbReference>